<protein>
    <submittedName>
        <fullName evidence="2">Uncharacterized protein</fullName>
    </submittedName>
</protein>
<evidence type="ECO:0000313" key="3">
    <source>
        <dbReference type="Proteomes" id="UP001396898"/>
    </source>
</evidence>
<dbReference type="EMBL" id="JAQQWI010000022">
    <property type="protein sequence ID" value="KAK7996226.1"/>
    <property type="molecule type" value="Genomic_DNA"/>
</dbReference>
<feature type="compositionally biased region" description="Basic and acidic residues" evidence="1">
    <location>
        <begin position="12"/>
        <end position="36"/>
    </location>
</feature>
<feature type="compositionally biased region" description="Polar residues" evidence="1">
    <location>
        <begin position="1"/>
        <end position="10"/>
    </location>
</feature>
<accession>A0ABR1R2J3</accession>
<reference evidence="2 3" key="1">
    <citation type="submission" date="2023-01" db="EMBL/GenBank/DDBJ databases">
        <title>Analysis of 21 Apiospora genomes using comparative genomics revels a genus with tremendous synthesis potential of carbohydrate active enzymes and secondary metabolites.</title>
        <authorList>
            <person name="Sorensen T."/>
        </authorList>
    </citation>
    <scope>NUCLEOTIDE SEQUENCE [LARGE SCALE GENOMIC DNA]</scope>
    <source>
        <strain evidence="2 3">CBS 20057</strain>
    </source>
</reference>
<evidence type="ECO:0000256" key="1">
    <source>
        <dbReference type="SAM" id="MobiDB-lite"/>
    </source>
</evidence>
<name>A0ABR1R2J3_9PEZI</name>
<sequence length="170" mass="18804">MATAGRTSTPRQRRELQPSPERRGDDVETSGHREGVPPRCQLAPRHRRSHLWRGRAPAPLPLGGGFCLVCRHPPGSNPPRRRRREFNVIPGRGSFASCLGWSSSRVLLRIGTVLASCAGWHSSRIVCWMEQFSHHAQDQAVSHHAQDGSQFGIVLGMARSFASCSGWLIV</sequence>
<evidence type="ECO:0000313" key="2">
    <source>
        <dbReference type="EMBL" id="KAK7996226.1"/>
    </source>
</evidence>
<gene>
    <name evidence="2" type="ORF">PG991_015693</name>
</gene>
<feature type="region of interest" description="Disordered" evidence="1">
    <location>
        <begin position="1"/>
        <end position="48"/>
    </location>
</feature>
<proteinExistence type="predicted"/>
<dbReference type="Proteomes" id="UP001396898">
    <property type="component" value="Unassembled WGS sequence"/>
</dbReference>
<keyword evidence="3" id="KW-1185">Reference proteome</keyword>
<organism evidence="2 3">
    <name type="scientific">Apiospora marii</name>
    <dbReference type="NCBI Taxonomy" id="335849"/>
    <lineage>
        <taxon>Eukaryota</taxon>
        <taxon>Fungi</taxon>
        <taxon>Dikarya</taxon>
        <taxon>Ascomycota</taxon>
        <taxon>Pezizomycotina</taxon>
        <taxon>Sordariomycetes</taxon>
        <taxon>Xylariomycetidae</taxon>
        <taxon>Amphisphaeriales</taxon>
        <taxon>Apiosporaceae</taxon>
        <taxon>Apiospora</taxon>
    </lineage>
</organism>
<comment type="caution">
    <text evidence="2">The sequence shown here is derived from an EMBL/GenBank/DDBJ whole genome shotgun (WGS) entry which is preliminary data.</text>
</comment>